<dbReference type="RefSeq" id="WP_010803599.1">
    <property type="nucleotide sequence ID" value="NZ_WKNE01000055.1"/>
</dbReference>
<accession>A0A7K0I545</accession>
<reference evidence="2 3" key="1">
    <citation type="journal article" date="2019" name="Nat. Med.">
        <title>A library of human gut bacterial isolates paired with longitudinal multiomics data enables mechanistic microbiome research.</title>
        <authorList>
            <person name="Poyet M."/>
            <person name="Groussin M."/>
            <person name="Gibbons S.M."/>
            <person name="Avila-Pacheco J."/>
            <person name="Jiang X."/>
            <person name="Kearney S.M."/>
            <person name="Perrotta A.R."/>
            <person name="Berdy B."/>
            <person name="Zhao S."/>
            <person name="Lieberman T.D."/>
            <person name="Swanson P.K."/>
            <person name="Smith M."/>
            <person name="Roesemann S."/>
            <person name="Alexander J.E."/>
            <person name="Rich S.A."/>
            <person name="Livny J."/>
            <person name="Vlamakis H."/>
            <person name="Clish C."/>
            <person name="Bullock K."/>
            <person name="Deik A."/>
            <person name="Scott J."/>
            <person name="Pierce K.A."/>
            <person name="Xavier R.J."/>
            <person name="Alm E.J."/>
        </authorList>
    </citation>
    <scope>NUCLEOTIDE SEQUENCE [LARGE SCALE GENOMIC DNA]</scope>
    <source>
        <strain evidence="2 3">BIOML-A2</strain>
    </source>
</reference>
<dbReference type="EMBL" id="WKNE01000055">
    <property type="protein sequence ID" value="MRZ57382.1"/>
    <property type="molecule type" value="Genomic_DNA"/>
</dbReference>
<protein>
    <submittedName>
        <fullName evidence="2">Uncharacterized protein</fullName>
    </submittedName>
</protein>
<dbReference type="AlphaFoldDB" id="A0A7K0I545"/>
<dbReference type="Proteomes" id="UP000432516">
    <property type="component" value="Unassembled WGS sequence"/>
</dbReference>
<evidence type="ECO:0000256" key="1">
    <source>
        <dbReference type="SAM" id="Coils"/>
    </source>
</evidence>
<sequence length="139" mass="16307">MKIYVRNSDGFVLNSYQFNSSFPGGINNETMYAGEDCTIYDISDIPNDPDQKYYFKNYYYKDGVLELKYTLETYEVEKEIDRLKKELSDSDYIVIKSYEATMIGQPVEYNMGEIHVSRQELRDKINELEELLNQEGGVK</sequence>
<comment type="caution">
    <text evidence="2">The sequence shown here is derived from an EMBL/GenBank/DDBJ whole genome shotgun (WGS) entry which is preliminary data.</text>
</comment>
<organism evidence="2 3">
    <name type="scientific">Parabacteroides distasonis</name>
    <dbReference type="NCBI Taxonomy" id="823"/>
    <lineage>
        <taxon>Bacteria</taxon>
        <taxon>Pseudomonadati</taxon>
        <taxon>Bacteroidota</taxon>
        <taxon>Bacteroidia</taxon>
        <taxon>Bacteroidales</taxon>
        <taxon>Tannerellaceae</taxon>
        <taxon>Parabacteroides</taxon>
    </lineage>
</organism>
<keyword evidence="1" id="KW-0175">Coiled coil</keyword>
<evidence type="ECO:0000313" key="2">
    <source>
        <dbReference type="EMBL" id="MRZ57382.1"/>
    </source>
</evidence>
<evidence type="ECO:0000313" key="3">
    <source>
        <dbReference type="Proteomes" id="UP000432516"/>
    </source>
</evidence>
<proteinExistence type="predicted"/>
<name>A0A7K0I545_PARDI</name>
<feature type="coiled-coil region" evidence="1">
    <location>
        <begin position="111"/>
        <end position="138"/>
    </location>
</feature>
<gene>
    <name evidence="2" type="ORF">GKD68_22115</name>
</gene>